<dbReference type="NCBIfam" id="NF004064">
    <property type="entry name" value="PRK05578.1"/>
    <property type="match status" value="1"/>
</dbReference>
<evidence type="ECO:0000256" key="3">
    <source>
        <dbReference type="ARBA" id="ARBA00006576"/>
    </source>
</evidence>
<dbReference type="InterPro" id="IPR002125">
    <property type="entry name" value="CMP_dCMP_dom"/>
</dbReference>
<comment type="similarity">
    <text evidence="3 15">Belongs to the cytidine and deoxycytidylate deaminase family.</text>
</comment>
<dbReference type="Pfam" id="PF00383">
    <property type="entry name" value="dCMP_cyt_deam_1"/>
    <property type="match status" value="1"/>
</dbReference>
<dbReference type="SUPFAM" id="SSF53927">
    <property type="entry name" value="Cytidine deaminase-like"/>
    <property type="match status" value="1"/>
</dbReference>
<evidence type="ECO:0000313" key="18">
    <source>
        <dbReference type="Proteomes" id="UP000241848"/>
    </source>
</evidence>
<dbReference type="GO" id="GO:0005829">
    <property type="term" value="C:cytosol"/>
    <property type="evidence" value="ECO:0007669"/>
    <property type="project" value="TreeGrafter"/>
</dbReference>
<sequence length="135" mass="14513">MNEVDDALLEAALKARLKAYAPYSNFYVGAALLTEDGTIVTGANVENASYPLGCCAERTAVFAAVAQGYRKFTRIVIVGPGPQLISPCGACRQVLAEFGDLEVVMAEAQGRVVPRRMRLFELLPLHFGQDALHGV</sequence>
<evidence type="ECO:0000256" key="11">
    <source>
        <dbReference type="ARBA" id="ARBA00049558"/>
    </source>
</evidence>
<dbReference type="GO" id="GO:0042802">
    <property type="term" value="F:identical protein binding"/>
    <property type="evidence" value="ECO:0007669"/>
    <property type="project" value="UniProtKB-ARBA"/>
</dbReference>
<feature type="domain" description="CMP/dCMP-type deaminase" evidence="16">
    <location>
        <begin position="3"/>
        <end position="130"/>
    </location>
</feature>
<keyword evidence="6 14" id="KW-0479">Metal-binding</keyword>
<feature type="binding site" evidence="14">
    <location>
        <position position="55"/>
    </location>
    <ligand>
        <name>Zn(2+)</name>
        <dbReference type="ChEBI" id="CHEBI:29105"/>
        <note>catalytic</note>
    </ligand>
</feature>
<evidence type="ECO:0000256" key="13">
    <source>
        <dbReference type="PIRSR" id="PIRSR606262-2"/>
    </source>
</evidence>
<comment type="catalytic activity">
    <reaction evidence="11 15">
        <text>cytidine + H2O + H(+) = uridine + NH4(+)</text>
        <dbReference type="Rhea" id="RHEA:16069"/>
        <dbReference type="ChEBI" id="CHEBI:15377"/>
        <dbReference type="ChEBI" id="CHEBI:15378"/>
        <dbReference type="ChEBI" id="CHEBI:16704"/>
        <dbReference type="ChEBI" id="CHEBI:17562"/>
        <dbReference type="ChEBI" id="CHEBI:28938"/>
        <dbReference type="EC" id="3.5.4.5"/>
    </reaction>
</comment>
<evidence type="ECO:0000256" key="1">
    <source>
        <dbReference type="ARBA" id="ARBA00001947"/>
    </source>
</evidence>
<dbReference type="PANTHER" id="PTHR11644">
    <property type="entry name" value="CYTIDINE DEAMINASE"/>
    <property type="match status" value="1"/>
</dbReference>
<evidence type="ECO:0000256" key="14">
    <source>
        <dbReference type="PIRSR" id="PIRSR606262-3"/>
    </source>
</evidence>
<proteinExistence type="inferred from homology"/>
<organism evidence="17 18">
    <name type="scientific">Sulfobacillus acidophilus</name>
    <dbReference type="NCBI Taxonomy" id="53633"/>
    <lineage>
        <taxon>Bacteria</taxon>
        <taxon>Bacillati</taxon>
        <taxon>Bacillota</taxon>
        <taxon>Clostridia</taxon>
        <taxon>Eubacteriales</taxon>
        <taxon>Clostridiales Family XVII. Incertae Sedis</taxon>
        <taxon>Sulfobacillus</taxon>
    </lineage>
</organism>
<name>A0A2T2WMZ9_9FIRM</name>
<dbReference type="FunFam" id="3.40.140.10:FF:000008">
    <property type="entry name" value="Cytidine deaminase"/>
    <property type="match status" value="1"/>
</dbReference>
<evidence type="ECO:0000256" key="12">
    <source>
        <dbReference type="PIRSR" id="PIRSR606262-1"/>
    </source>
</evidence>
<dbReference type="PROSITE" id="PS51747">
    <property type="entry name" value="CYT_DCMP_DEAMINASES_2"/>
    <property type="match status" value="1"/>
</dbReference>
<dbReference type="NCBIfam" id="TIGR01354">
    <property type="entry name" value="cyt_deam_tetra"/>
    <property type="match status" value="1"/>
</dbReference>
<accession>A0A2T2WMZ9</accession>
<dbReference type="GO" id="GO:0004126">
    <property type="term" value="F:cytidine deaminase activity"/>
    <property type="evidence" value="ECO:0007669"/>
    <property type="project" value="UniProtKB-UniRule"/>
</dbReference>
<dbReference type="InterPro" id="IPR006262">
    <property type="entry name" value="Cyt_deam_tetra"/>
</dbReference>
<feature type="binding site" evidence="13">
    <location>
        <begin position="44"/>
        <end position="50"/>
    </location>
    <ligand>
        <name>substrate</name>
    </ligand>
</feature>
<evidence type="ECO:0000256" key="4">
    <source>
        <dbReference type="ARBA" id="ARBA00012783"/>
    </source>
</evidence>
<dbReference type="AlphaFoldDB" id="A0A2T2WMZ9"/>
<dbReference type="CDD" id="cd01283">
    <property type="entry name" value="cytidine_deaminase"/>
    <property type="match status" value="1"/>
</dbReference>
<protein>
    <recommendedName>
        <fullName evidence="5 15">Cytidine deaminase</fullName>
        <ecNumber evidence="4 15">3.5.4.5</ecNumber>
    </recommendedName>
    <alternativeName>
        <fullName evidence="9 15">Cytidine aminohydrolase</fullName>
    </alternativeName>
</protein>
<evidence type="ECO:0000256" key="6">
    <source>
        <dbReference type="ARBA" id="ARBA00022723"/>
    </source>
</evidence>
<dbReference type="InterPro" id="IPR050202">
    <property type="entry name" value="Cyt/Deoxycyt_deaminase"/>
</dbReference>
<comment type="function">
    <text evidence="2 15">This enzyme scavenges exogenous and endogenous cytidine and 2'-deoxycytidine for UMP synthesis.</text>
</comment>
<dbReference type="InterPro" id="IPR016193">
    <property type="entry name" value="Cytidine_deaminase-like"/>
</dbReference>
<feature type="binding site" evidence="14">
    <location>
        <position position="88"/>
    </location>
    <ligand>
        <name>Zn(2+)</name>
        <dbReference type="ChEBI" id="CHEBI:29105"/>
        <note>catalytic</note>
    </ligand>
</feature>
<feature type="binding site" evidence="14">
    <location>
        <position position="91"/>
    </location>
    <ligand>
        <name>Zn(2+)</name>
        <dbReference type="ChEBI" id="CHEBI:29105"/>
        <note>catalytic</note>
    </ligand>
</feature>
<feature type="active site" description="Proton donor" evidence="12">
    <location>
        <position position="57"/>
    </location>
</feature>
<dbReference type="PANTHER" id="PTHR11644:SF2">
    <property type="entry name" value="CYTIDINE DEAMINASE"/>
    <property type="match status" value="1"/>
</dbReference>
<reference evidence="17 18" key="1">
    <citation type="journal article" date="2014" name="BMC Genomics">
        <title>Comparison of environmental and isolate Sulfobacillus genomes reveals diverse carbon, sulfur, nitrogen, and hydrogen metabolisms.</title>
        <authorList>
            <person name="Justice N.B."/>
            <person name="Norman A."/>
            <person name="Brown C.T."/>
            <person name="Singh A."/>
            <person name="Thomas B.C."/>
            <person name="Banfield J.F."/>
        </authorList>
    </citation>
    <scope>NUCLEOTIDE SEQUENCE [LARGE SCALE GENOMIC DNA]</scope>
    <source>
        <strain evidence="17">AMDSBA3</strain>
    </source>
</reference>
<dbReference type="EC" id="3.5.4.5" evidence="4 15"/>
<dbReference type="GO" id="GO:0055086">
    <property type="term" value="P:nucleobase-containing small molecule metabolic process"/>
    <property type="evidence" value="ECO:0007669"/>
    <property type="project" value="UniProtKB-ARBA"/>
</dbReference>
<dbReference type="EMBL" id="PXYV01000004">
    <property type="protein sequence ID" value="PSR23619.1"/>
    <property type="molecule type" value="Genomic_DNA"/>
</dbReference>
<evidence type="ECO:0000256" key="15">
    <source>
        <dbReference type="RuleBase" id="RU364006"/>
    </source>
</evidence>
<keyword evidence="7 15" id="KW-0378">Hydrolase</keyword>
<dbReference type="GO" id="GO:0008270">
    <property type="term" value="F:zinc ion binding"/>
    <property type="evidence" value="ECO:0007669"/>
    <property type="project" value="UniProtKB-UniRule"/>
</dbReference>
<gene>
    <name evidence="17" type="ORF">C7B45_02295</name>
</gene>
<comment type="catalytic activity">
    <reaction evidence="10 15">
        <text>2'-deoxycytidine + H2O + H(+) = 2'-deoxyuridine + NH4(+)</text>
        <dbReference type="Rhea" id="RHEA:13433"/>
        <dbReference type="ChEBI" id="CHEBI:15377"/>
        <dbReference type="ChEBI" id="CHEBI:15378"/>
        <dbReference type="ChEBI" id="CHEBI:15698"/>
        <dbReference type="ChEBI" id="CHEBI:16450"/>
        <dbReference type="ChEBI" id="CHEBI:28938"/>
        <dbReference type="EC" id="3.5.4.5"/>
    </reaction>
</comment>
<evidence type="ECO:0000256" key="8">
    <source>
        <dbReference type="ARBA" id="ARBA00022833"/>
    </source>
</evidence>
<dbReference type="Proteomes" id="UP000241848">
    <property type="component" value="Unassembled WGS sequence"/>
</dbReference>
<evidence type="ECO:0000259" key="16">
    <source>
        <dbReference type="PROSITE" id="PS51747"/>
    </source>
</evidence>
<dbReference type="GO" id="GO:0072527">
    <property type="term" value="P:pyrimidine-containing compound metabolic process"/>
    <property type="evidence" value="ECO:0007669"/>
    <property type="project" value="UniProtKB-ARBA"/>
</dbReference>
<dbReference type="Gene3D" id="3.40.140.10">
    <property type="entry name" value="Cytidine Deaminase, domain 2"/>
    <property type="match status" value="1"/>
</dbReference>
<dbReference type="InterPro" id="IPR016192">
    <property type="entry name" value="APOBEC/CMP_deaminase_Zn-bd"/>
</dbReference>
<comment type="caution">
    <text evidence="17">The sequence shown here is derived from an EMBL/GenBank/DDBJ whole genome shotgun (WGS) entry which is preliminary data.</text>
</comment>
<comment type="cofactor">
    <cofactor evidence="1 14 15">
        <name>Zn(2+)</name>
        <dbReference type="ChEBI" id="CHEBI:29105"/>
    </cofactor>
</comment>
<keyword evidence="8 14" id="KW-0862">Zinc</keyword>
<evidence type="ECO:0000256" key="7">
    <source>
        <dbReference type="ARBA" id="ARBA00022801"/>
    </source>
</evidence>
<evidence type="ECO:0000256" key="9">
    <source>
        <dbReference type="ARBA" id="ARBA00032005"/>
    </source>
</evidence>
<dbReference type="PROSITE" id="PS00903">
    <property type="entry name" value="CYT_DCMP_DEAMINASES_1"/>
    <property type="match status" value="1"/>
</dbReference>
<evidence type="ECO:0000256" key="5">
    <source>
        <dbReference type="ARBA" id="ARBA00018266"/>
    </source>
</evidence>
<evidence type="ECO:0000256" key="10">
    <source>
        <dbReference type="ARBA" id="ARBA00049252"/>
    </source>
</evidence>
<evidence type="ECO:0000256" key="2">
    <source>
        <dbReference type="ARBA" id="ARBA00003949"/>
    </source>
</evidence>
<evidence type="ECO:0000313" key="17">
    <source>
        <dbReference type="EMBL" id="PSR23619.1"/>
    </source>
</evidence>